<dbReference type="SMART" id="SM00382">
    <property type="entry name" value="AAA"/>
    <property type="match status" value="1"/>
</dbReference>
<proteinExistence type="predicted"/>
<dbReference type="PANTHER" id="PTHR43514">
    <property type="entry name" value="ABC TRANSPORTER I FAMILY MEMBER 10"/>
    <property type="match status" value="1"/>
</dbReference>
<evidence type="ECO:0000313" key="13">
    <source>
        <dbReference type="Proteomes" id="UP000092627"/>
    </source>
</evidence>
<keyword evidence="1" id="KW-0813">Transport</keyword>
<dbReference type="STRING" id="295068.MAQ5080_01670"/>
<dbReference type="AlphaFoldDB" id="A0A1A8TBT0"/>
<keyword evidence="6 12" id="KW-0067">ATP-binding</keyword>
<dbReference type="GO" id="GO:0016887">
    <property type="term" value="F:ATP hydrolysis activity"/>
    <property type="evidence" value="ECO:0007669"/>
    <property type="project" value="InterPro"/>
</dbReference>
<protein>
    <submittedName>
        <fullName evidence="12">Sulfate/thiosulfate import ATP-binding protein CysA</fullName>
        <ecNumber evidence="12">3.6.3.25</ecNumber>
    </submittedName>
</protein>
<organism evidence="12 13">
    <name type="scientific">Marinomonas aquimarina</name>
    <dbReference type="NCBI Taxonomy" id="295068"/>
    <lineage>
        <taxon>Bacteria</taxon>
        <taxon>Pseudomonadati</taxon>
        <taxon>Pseudomonadota</taxon>
        <taxon>Gammaproteobacteria</taxon>
        <taxon>Oceanospirillales</taxon>
        <taxon>Oceanospirillaceae</taxon>
        <taxon>Marinomonas</taxon>
    </lineage>
</organism>
<dbReference type="Proteomes" id="UP000092627">
    <property type="component" value="Unassembled WGS sequence"/>
</dbReference>
<dbReference type="InterPro" id="IPR050334">
    <property type="entry name" value="Molybdenum_import_ModC"/>
</dbReference>
<dbReference type="PROSITE" id="PS50893">
    <property type="entry name" value="ABC_TRANSPORTER_2"/>
    <property type="match status" value="1"/>
</dbReference>
<sequence length="367" mass="40369">MMSESAPKIHAQFHLTRQSKGLEPFELKVSTELPSQGVTAIFGHSGSGKTTFLRCVAGLERAQSGYLEVQGQIWQGPKQFLPTHQRPLGYVFQESSLFDHLTAMGNLKFAIKRAAAPTTTEAFERIVSLMGIESILMRYPNQLSGGERQRVAIARALLIQPRILLMDEPLASLDSARKQEILPYLAKLRSSLDIPILYVSHSVDEIAQLADHVVVLESGHMVAQGALSEVFARTDLKALSGFDTGAVWQGEVAERDAPWHLSKVACGQASLWVRDAGDPVGSAMRLRILARDVSLSRSVNDESSIVNRLPVSILEITPDQDEAMVLIRLQCAEQILLARLTKRSLDTMQLAVGQSLWAQIKSVAIVR</sequence>
<evidence type="ECO:0000259" key="11">
    <source>
        <dbReference type="PROSITE" id="PS51866"/>
    </source>
</evidence>
<keyword evidence="12" id="KW-0378">Hydrolase</keyword>
<feature type="domain" description="ABC transporter" evidence="10">
    <location>
        <begin position="11"/>
        <end position="243"/>
    </location>
</feature>
<dbReference type="InterPro" id="IPR005116">
    <property type="entry name" value="Transp-assoc_OB_typ1"/>
</dbReference>
<dbReference type="SUPFAM" id="SSF50331">
    <property type="entry name" value="MOP-like"/>
    <property type="match status" value="1"/>
</dbReference>
<evidence type="ECO:0000256" key="1">
    <source>
        <dbReference type="ARBA" id="ARBA00022448"/>
    </source>
</evidence>
<dbReference type="Gene3D" id="2.40.50.100">
    <property type="match status" value="1"/>
</dbReference>
<evidence type="ECO:0000313" key="12">
    <source>
        <dbReference type="EMBL" id="SBS30444.1"/>
    </source>
</evidence>
<dbReference type="GO" id="GO:0140359">
    <property type="term" value="F:ABC-type transporter activity"/>
    <property type="evidence" value="ECO:0007669"/>
    <property type="project" value="InterPro"/>
</dbReference>
<evidence type="ECO:0000259" key="10">
    <source>
        <dbReference type="PROSITE" id="PS50893"/>
    </source>
</evidence>
<evidence type="ECO:0000256" key="7">
    <source>
        <dbReference type="ARBA" id="ARBA00022967"/>
    </source>
</evidence>
<dbReference type="InterPro" id="IPR004606">
    <property type="entry name" value="Mop_domain"/>
</dbReference>
<accession>A0A1A8TBT0</accession>
<evidence type="ECO:0000256" key="5">
    <source>
        <dbReference type="ARBA" id="ARBA00022741"/>
    </source>
</evidence>
<dbReference type="InterPro" id="IPR003439">
    <property type="entry name" value="ABC_transporter-like_ATP-bd"/>
</dbReference>
<dbReference type="InterPro" id="IPR008995">
    <property type="entry name" value="Mo/tungstate-bd_C_term_dom"/>
</dbReference>
<dbReference type="PANTHER" id="PTHR43514:SF10">
    <property type="entry name" value="MOLYBDENUM IMPORT ATP-BINDING PROTEIN MODC 2"/>
    <property type="match status" value="1"/>
</dbReference>
<name>A0A1A8TBT0_9GAMM</name>
<keyword evidence="3 9" id="KW-0500">Molybdenum</keyword>
<dbReference type="EC" id="3.6.3.25" evidence="12"/>
<keyword evidence="5" id="KW-0547">Nucleotide-binding</keyword>
<reference evidence="12 13" key="1">
    <citation type="submission" date="2016-06" db="EMBL/GenBank/DDBJ databases">
        <authorList>
            <person name="Kjaerup R.B."/>
            <person name="Dalgaard T.S."/>
            <person name="Juul-Madsen H.R."/>
        </authorList>
    </citation>
    <scope>NUCLEOTIDE SEQUENCE [LARGE SCALE GENOMIC DNA]</scope>
    <source>
        <strain evidence="12 13">CECT 5080</strain>
    </source>
</reference>
<dbReference type="EMBL" id="FLOC01000008">
    <property type="protein sequence ID" value="SBS30444.1"/>
    <property type="molecule type" value="Genomic_DNA"/>
</dbReference>
<dbReference type="GO" id="GO:0015098">
    <property type="term" value="F:molybdate ion transmembrane transporter activity"/>
    <property type="evidence" value="ECO:0007669"/>
    <property type="project" value="InterPro"/>
</dbReference>
<evidence type="ECO:0000256" key="3">
    <source>
        <dbReference type="ARBA" id="ARBA00022505"/>
    </source>
</evidence>
<dbReference type="Gene3D" id="3.40.50.300">
    <property type="entry name" value="P-loop containing nucleotide triphosphate hydrolases"/>
    <property type="match status" value="1"/>
</dbReference>
<dbReference type="InterPro" id="IPR027417">
    <property type="entry name" value="P-loop_NTPase"/>
</dbReference>
<evidence type="ECO:0000256" key="6">
    <source>
        <dbReference type="ARBA" id="ARBA00022840"/>
    </source>
</evidence>
<dbReference type="NCBIfam" id="TIGR02142">
    <property type="entry name" value="modC_ABC"/>
    <property type="match status" value="1"/>
</dbReference>
<dbReference type="Pfam" id="PF03459">
    <property type="entry name" value="TOBE"/>
    <property type="match status" value="1"/>
</dbReference>
<keyword evidence="8" id="KW-0472">Membrane</keyword>
<evidence type="ECO:0000256" key="8">
    <source>
        <dbReference type="ARBA" id="ARBA00023136"/>
    </source>
</evidence>
<dbReference type="InterPro" id="IPR017871">
    <property type="entry name" value="ABC_transporter-like_CS"/>
</dbReference>
<gene>
    <name evidence="12" type="primary">cysA</name>
    <name evidence="12" type="ORF">MAQ5080_01670</name>
</gene>
<dbReference type="InterPro" id="IPR003593">
    <property type="entry name" value="AAA+_ATPase"/>
</dbReference>
<evidence type="ECO:0000256" key="2">
    <source>
        <dbReference type="ARBA" id="ARBA00022475"/>
    </source>
</evidence>
<keyword evidence="7" id="KW-1278">Translocase</keyword>
<feature type="domain" description="Mop" evidence="11">
    <location>
        <begin position="302"/>
        <end position="367"/>
    </location>
</feature>
<keyword evidence="4" id="KW-0997">Cell inner membrane</keyword>
<dbReference type="SUPFAM" id="SSF52540">
    <property type="entry name" value="P-loop containing nucleoside triphosphate hydrolases"/>
    <property type="match status" value="1"/>
</dbReference>
<dbReference type="PROSITE" id="PS00211">
    <property type="entry name" value="ABC_TRANSPORTER_1"/>
    <property type="match status" value="1"/>
</dbReference>
<dbReference type="PROSITE" id="PS51866">
    <property type="entry name" value="MOP"/>
    <property type="match status" value="1"/>
</dbReference>
<dbReference type="GO" id="GO:0005524">
    <property type="term" value="F:ATP binding"/>
    <property type="evidence" value="ECO:0007669"/>
    <property type="project" value="UniProtKB-KW"/>
</dbReference>
<dbReference type="Pfam" id="PF00005">
    <property type="entry name" value="ABC_tran"/>
    <property type="match status" value="1"/>
</dbReference>
<keyword evidence="2" id="KW-1003">Cell membrane</keyword>
<evidence type="ECO:0000256" key="4">
    <source>
        <dbReference type="ARBA" id="ARBA00022519"/>
    </source>
</evidence>
<evidence type="ECO:0000256" key="9">
    <source>
        <dbReference type="PROSITE-ProRule" id="PRU01213"/>
    </source>
</evidence>
<dbReference type="InterPro" id="IPR011868">
    <property type="entry name" value="ModC_ABC_ATP-bd"/>
</dbReference>
<dbReference type="RefSeq" id="WP_197464594.1">
    <property type="nucleotide sequence ID" value="NZ_FLOC01000008.1"/>
</dbReference>
<keyword evidence="13" id="KW-1185">Reference proteome</keyword>
<dbReference type="GO" id="GO:0016020">
    <property type="term" value="C:membrane"/>
    <property type="evidence" value="ECO:0007669"/>
    <property type="project" value="InterPro"/>
</dbReference>